<evidence type="ECO:0000313" key="4">
    <source>
        <dbReference type="EMBL" id="MBI3013961.1"/>
    </source>
</evidence>
<feature type="transmembrane region" description="Helical" evidence="2">
    <location>
        <begin position="14"/>
        <end position="35"/>
    </location>
</feature>
<dbReference type="SUPFAM" id="SSF158472">
    <property type="entry name" value="HAMP domain-like"/>
    <property type="match status" value="1"/>
</dbReference>
<dbReference type="InterPro" id="IPR003018">
    <property type="entry name" value="GAF"/>
</dbReference>
<evidence type="ECO:0000313" key="5">
    <source>
        <dbReference type="Proteomes" id="UP000741360"/>
    </source>
</evidence>
<dbReference type="GO" id="GO:0016020">
    <property type="term" value="C:membrane"/>
    <property type="evidence" value="ECO:0007669"/>
    <property type="project" value="InterPro"/>
</dbReference>
<gene>
    <name evidence="4" type="ORF">HYY65_02590</name>
</gene>
<feature type="transmembrane region" description="Helical" evidence="2">
    <location>
        <begin position="189"/>
        <end position="209"/>
    </location>
</feature>
<dbReference type="CDD" id="cd06225">
    <property type="entry name" value="HAMP"/>
    <property type="match status" value="1"/>
</dbReference>
<keyword evidence="2" id="KW-1133">Transmembrane helix</keyword>
<dbReference type="GO" id="GO:0007165">
    <property type="term" value="P:signal transduction"/>
    <property type="evidence" value="ECO:0007669"/>
    <property type="project" value="InterPro"/>
</dbReference>
<dbReference type="SMART" id="SM00304">
    <property type="entry name" value="HAMP"/>
    <property type="match status" value="1"/>
</dbReference>
<dbReference type="Gene3D" id="3.30.450.40">
    <property type="match status" value="1"/>
</dbReference>
<organism evidence="4 5">
    <name type="scientific">Tectimicrobiota bacterium</name>
    <dbReference type="NCBI Taxonomy" id="2528274"/>
    <lineage>
        <taxon>Bacteria</taxon>
        <taxon>Pseudomonadati</taxon>
        <taxon>Nitrospinota/Tectimicrobiota group</taxon>
        <taxon>Candidatus Tectimicrobiota</taxon>
    </lineage>
</organism>
<reference evidence="4" key="1">
    <citation type="submission" date="2020-07" db="EMBL/GenBank/DDBJ databases">
        <title>Huge and variable diversity of episymbiotic CPR bacteria and DPANN archaea in groundwater ecosystems.</title>
        <authorList>
            <person name="He C.Y."/>
            <person name="Keren R."/>
            <person name="Whittaker M."/>
            <person name="Farag I.F."/>
            <person name="Doudna J."/>
            <person name="Cate J.H.D."/>
            <person name="Banfield J.F."/>
        </authorList>
    </citation>
    <scope>NUCLEOTIDE SEQUENCE</scope>
    <source>
        <strain evidence="4">NC_groundwater_717_Ag_S-0.2um_59_8</strain>
    </source>
</reference>
<feature type="domain" description="HAMP" evidence="3">
    <location>
        <begin position="214"/>
        <end position="266"/>
    </location>
</feature>
<evidence type="ECO:0000259" key="3">
    <source>
        <dbReference type="PROSITE" id="PS50885"/>
    </source>
</evidence>
<dbReference type="InterPro" id="IPR029016">
    <property type="entry name" value="GAF-like_dom_sf"/>
</dbReference>
<keyword evidence="2" id="KW-0812">Transmembrane</keyword>
<feature type="coiled-coil region" evidence="1">
    <location>
        <begin position="254"/>
        <end position="281"/>
    </location>
</feature>
<keyword evidence="1" id="KW-0175">Coiled coil</keyword>
<dbReference type="Pfam" id="PF01590">
    <property type="entry name" value="GAF"/>
    <property type="match status" value="1"/>
</dbReference>
<name>A0A932M0I2_UNCTE</name>
<comment type="caution">
    <text evidence="4">The sequence shown here is derived from an EMBL/GenBank/DDBJ whole genome shotgun (WGS) entry which is preliminary data.</text>
</comment>
<dbReference type="PROSITE" id="PS50885">
    <property type="entry name" value="HAMP"/>
    <property type="match status" value="1"/>
</dbReference>
<accession>A0A932M0I2</accession>
<dbReference type="Proteomes" id="UP000741360">
    <property type="component" value="Unassembled WGS sequence"/>
</dbReference>
<proteinExistence type="predicted"/>
<evidence type="ECO:0000256" key="1">
    <source>
        <dbReference type="SAM" id="Coils"/>
    </source>
</evidence>
<protein>
    <submittedName>
        <fullName evidence="4">HAMP domain-containing protein</fullName>
    </submittedName>
</protein>
<dbReference type="Pfam" id="PF00672">
    <property type="entry name" value="HAMP"/>
    <property type="match status" value="1"/>
</dbReference>
<evidence type="ECO:0000256" key="2">
    <source>
        <dbReference type="SAM" id="Phobius"/>
    </source>
</evidence>
<dbReference type="InterPro" id="IPR003660">
    <property type="entry name" value="HAMP_dom"/>
</dbReference>
<dbReference type="AlphaFoldDB" id="A0A932M0I2"/>
<sequence length="397" mass="44684">MSDPAFPEKISHKIRLYLIVTFSAVALTGAVSIISTRNIFLSSKKINSLNQHIKIMDQFHILFHHLIDELHRAIILKTLDRQEHIRDLEQELKEQLVRYRAEHLGEIPSPEQTLEMTLVEEIQRSTAQLLSLSGSIQKLIAKRQKIPNEQFGLLDGIAHTIPPVNQQLNELHLKEIRGLIQENTSRMDMIFWIYLGFLAFGTVATVLGIRKFSTAIIHPLQLLTSATVEVGSGAQGKRIDVASKDEFGQLSHFFNEMLETLENRERELRASQRDLARHVRELEALHRINVEISGLLDLDQVLKLVVEKARELMGTDLASLCTPAADGNGFTPQTVSSPERLSGLFEANRRCTFQESSHSDLPGPECAIPLEYRRAYLSAPLKRGDHIAGVLCVGCKS</sequence>
<keyword evidence="2" id="KW-0472">Membrane</keyword>
<dbReference type="SUPFAM" id="SSF55781">
    <property type="entry name" value="GAF domain-like"/>
    <property type="match status" value="1"/>
</dbReference>
<feature type="non-terminal residue" evidence="4">
    <location>
        <position position="397"/>
    </location>
</feature>
<dbReference type="Gene3D" id="6.10.340.10">
    <property type="match status" value="1"/>
</dbReference>
<dbReference type="EMBL" id="JACPSX010000043">
    <property type="protein sequence ID" value="MBI3013961.1"/>
    <property type="molecule type" value="Genomic_DNA"/>
</dbReference>